<keyword evidence="2" id="KW-1185">Reference proteome</keyword>
<proteinExistence type="predicted"/>
<dbReference type="AlphaFoldDB" id="A0A167UE77"/>
<dbReference type="EMBL" id="KV417993">
    <property type="protein sequence ID" value="KZP03857.1"/>
    <property type="molecule type" value="Genomic_DNA"/>
</dbReference>
<evidence type="ECO:0000313" key="2">
    <source>
        <dbReference type="Proteomes" id="UP000076532"/>
    </source>
</evidence>
<protein>
    <submittedName>
        <fullName evidence="1">Uncharacterized protein</fullName>
    </submittedName>
</protein>
<name>A0A167UE77_9AGAM</name>
<gene>
    <name evidence="1" type="ORF">FIBSPDRAFT_879071</name>
</gene>
<sequence>MEQTFTQASAWGEGFPEAFSAALEFYVASGDILKIHDGRHLDEQTAAKIYTLIVENRLRI</sequence>
<evidence type="ECO:0000313" key="1">
    <source>
        <dbReference type="EMBL" id="KZP03857.1"/>
    </source>
</evidence>
<organism evidence="1 2">
    <name type="scientific">Athelia psychrophila</name>
    <dbReference type="NCBI Taxonomy" id="1759441"/>
    <lineage>
        <taxon>Eukaryota</taxon>
        <taxon>Fungi</taxon>
        <taxon>Dikarya</taxon>
        <taxon>Basidiomycota</taxon>
        <taxon>Agaricomycotina</taxon>
        <taxon>Agaricomycetes</taxon>
        <taxon>Agaricomycetidae</taxon>
        <taxon>Atheliales</taxon>
        <taxon>Atheliaceae</taxon>
        <taxon>Athelia</taxon>
    </lineage>
</organism>
<reference evidence="1 2" key="1">
    <citation type="journal article" date="2016" name="Mol. Biol. Evol.">
        <title>Comparative Genomics of Early-Diverging Mushroom-Forming Fungi Provides Insights into the Origins of Lignocellulose Decay Capabilities.</title>
        <authorList>
            <person name="Nagy L.G."/>
            <person name="Riley R."/>
            <person name="Tritt A."/>
            <person name="Adam C."/>
            <person name="Daum C."/>
            <person name="Floudas D."/>
            <person name="Sun H."/>
            <person name="Yadav J.S."/>
            <person name="Pangilinan J."/>
            <person name="Larsson K.H."/>
            <person name="Matsuura K."/>
            <person name="Barry K."/>
            <person name="Labutti K."/>
            <person name="Kuo R."/>
            <person name="Ohm R.A."/>
            <person name="Bhattacharya S.S."/>
            <person name="Shirouzu T."/>
            <person name="Yoshinaga Y."/>
            <person name="Martin F.M."/>
            <person name="Grigoriev I.V."/>
            <person name="Hibbett D.S."/>
        </authorList>
    </citation>
    <scope>NUCLEOTIDE SEQUENCE [LARGE SCALE GENOMIC DNA]</scope>
    <source>
        <strain evidence="1 2">CBS 109695</strain>
    </source>
</reference>
<accession>A0A167UE77</accession>
<dbReference type="Proteomes" id="UP000076532">
    <property type="component" value="Unassembled WGS sequence"/>
</dbReference>